<evidence type="ECO:0000313" key="1">
    <source>
        <dbReference type="EMBL" id="ETN98991.1"/>
    </source>
</evidence>
<evidence type="ECO:0000313" key="2">
    <source>
        <dbReference type="Proteomes" id="UP000023152"/>
    </source>
</evidence>
<protein>
    <submittedName>
        <fullName evidence="1">Uncharacterized protein</fullName>
    </submittedName>
</protein>
<dbReference type="Proteomes" id="UP000023152">
    <property type="component" value="Unassembled WGS sequence"/>
</dbReference>
<name>X6LCZ7_RETFI</name>
<reference evidence="1 2" key="1">
    <citation type="journal article" date="2013" name="Curr. Biol.">
        <title>The Genome of the Foraminiferan Reticulomyxa filosa.</title>
        <authorList>
            <person name="Glockner G."/>
            <person name="Hulsmann N."/>
            <person name="Schleicher M."/>
            <person name="Noegel A.A."/>
            <person name="Eichinger L."/>
            <person name="Gallinger C."/>
            <person name="Pawlowski J."/>
            <person name="Sierra R."/>
            <person name="Euteneuer U."/>
            <person name="Pillet L."/>
            <person name="Moustafa A."/>
            <person name="Platzer M."/>
            <person name="Groth M."/>
            <person name="Szafranski K."/>
            <person name="Schliwa M."/>
        </authorList>
    </citation>
    <scope>NUCLEOTIDE SEQUENCE [LARGE SCALE GENOMIC DNA]</scope>
</reference>
<gene>
    <name evidence="1" type="ORF">RFI_38498</name>
</gene>
<proteinExistence type="predicted"/>
<keyword evidence="2" id="KW-1185">Reference proteome</keyword>
<accession>X6LCZ7</accession>
<dbReference type="AlphaFoldDB" id="X6LCZ7"/>
<organism evidence="1 2">
    <name type="scientific">Reticulomyxa filosa</name>
    <dbReference type="NCBI Taxonomy" id="46433"/>
    <lineage>
        <taxon>Eukaryota</taxon>
        <taxon>Sar</taxon>
        <taxon>Rhizaria</taxon>
        <taxon>Retaria</taxon>
        <taxon>Foraminifera</taxon>
        <taxon>Monothalamids</taxon>
        <taxon>Reticulomyxidae</taxon>
        <taxon>Reticulomyxa</taxon>
    </lineage>
</organism>
<comment type="caution">
    <text evidence="1">The sequence shown here is derived from an EMBL/GenBank/DDBJ whole genome shotgun (WGS) entry which is preliminary data.</text>
</comment>
<dbReference type="EMBL" id="ASPP01045223">
    <property type="protein sequence ID" value="ETN98991.1"/>
    <property type="molecule type" value="Genomic_DNA"/>
</dbReference>
<sequence>MYILTYFDMFIKQKKKIYCNNNNKLKKLKNKAAKWRKETSDAAENVIKSRQKLDGTNGKKNKVSQDVDYVKTRNLGKQFQAAVNKYNMELKNTVFQNKKRYNEEYEGWKQDVINTKHLQIESMITLFNKLLAKQKQSKMTKS</sequence>